<comment type="caution">
    <text evidence="1">The sequence shown here is derived from an EMBL/GenBank/DDBJ whole genome shotgun (WGS) entry which is preliminary data.</text>
</comment>
<organism evidence="1 2">
    <name type="scientific">Microbacterium radiodurans</name>
    <dbReference type="NCBI Taxonomy" id="661398"/>
    <lineage>
        <taxon>Bacteria</taxon>
        <taxon>Bacillati</taxon>
        <taxon>Actinomycetota</taxon>
        <taxon>Actinomycetes</taxon>
        <taxon>Micrococcales</taxon>
        <taxon>Microbacteriaceae</taxon>
        <taxon>Microbacterium</taxon>
    </lineage>
</organism>
<dbReference type="AlphaFoldDB" id="A0A5J5ISB8"/>
<evidence type="ECO:0000313" key="1">
    <source>
        <dbReference type="EMBL" id="KAA9087365.1"/>
    </source>
</evidence>
<gene>
    <name evidence="1" type="ORF">F6B42_07610</name>
</gene>
<reference evidence="2" key="1">
    <citation type="submission" date="2019-09" db="EMBL/GenBank/DDBJ databases">
        <title>Mumia zhuanghuii sp. nov. isolated from the intestinal contents of plateau pika (Ochotona curzoniae) in the Qinghai-Tibet plateau of China.</title>
        <authorList>
            <person name="Tian Z."/>
        </authorList>
    </citation>
    <scope>NUCLEOTIDE SEQUENCE [LARGE SCALE GENOMIC DNA]</scope>
    <source>
        <strain evidence="2">DSM 25564</strain>
    </source>
</reference>
<dbReference type="OrthoDB" id="3268479at2"/>
<keyword evidence="2" id="KW-1185">Reference proteome</keyword>
<protein>
    <submittedName>
        <fullName evidence="1">DUF2017 family protein</fullName>
    </submittedName>
</protein>
<dbReference type="EMBL" id="VYRZ01000002">
    <property type="protein sequence ID" value="KAA9087365.1"/>
    <property type="molecule type" value="Genomic_DNA"/>
</dbReference>
<dbReference type="Proteomes" id="UP000327039">
    <property type="component" value="Unassembled WGS sequence"/>
</dbReference>
<dbReference type="InterPro" id="IPR018561">
    <property type="entry name" value="AosR"/>
</dbReference>
<dbReference type="Pfam" id="PF09438">
    <property type="entry name" value="DUF2017"/>
    <property type="match status" value="1"/>
</dbReference>
<evidence type="ECO:0000313" key="2">
    <source>
        <dbReference type="Proteomes" id="UP000327039"/>
    </source>
</evidence>
<sequence>MELAEGEADYLTELLEQYRELVVSAPHHDPAVARLSPDAYPDDAEASAEFRRLTSDEVSERRFADLDVVLDLLRSRPSTASPGTPVTLRLDPVGQSAWLRALAGLRLVLATRIGIDDENPEAPGDPRYDVYEWLGYRQEMLLRSLEA</sequence>
<proteinExistence type="predicted"/>
<name>A0A5J5ISB8_9MICO</name>
<accession>A0A5J5ISB8</accession>